<dbReference type="STRING" id="183478.A0A364MUN7"/>
<evidence type="ECO:0000313" key="2">
    <source>
        <dbReference type="Proteomes" id="UP000249619"/>
    </source>
</evidence>
<dbReference type="AlphaFoldDB" id="A0A364MUN7"/>
<dbReference type="Proteomes" id="UP000249619">
    <property type="component" value="Unassembled WGS sequence"/>
</dbReference>
<comment type="caution">
    <text evidence="1">The sequence shown here is derived from an EMBL/GenBank/DDBJ whole genome shotgun (WGS) entry which is preliminary data.</text>
</comment>
<evidence type="ECO:0000313" key="1">
    <source>
        <dbReference type="EMBL" id="RAR04036.1"/>
    </source>
</evidence>
<organism evidence="1 2">
    <name type="scientific">Stemphylium lycopersici</name>
    <name type="common">Tomato gray leaf spot disease fungus</name>
    <name type="synonym">Thyrospora lycopersici</name>
    <dbReference type="NCBI Taxonomy" id="183478"/>
    <lineage>
        <taxon>Eukaryota</taxon>
        <taxon>Fungi</taxon>
        <taxon>Dikarya</taxon>
        <taxon>Ascomycota</taxon>
        <taxon>Pezizomycotina</taxon>
        <taxon>Dothideomycetes</taxon>
        <taxon>Pleosporomycetidae</taxon>
        <taxon>Pleosporales</taxon>
        <taxon>Pleosporineae</taxon>
        <taxon>Pleosporaceae</taxon>
        <taxon>Stemphylium</taxon>
    </lineage>
</organism>
<dbReference type="EMBL" id="QGDH01000164">
    <property type="protein sequence ID" value="RAR04036.1"/>
    <property type="molecule type" value="Genomic_DNA"/>
</dbReference>
<reference evidence="2" key="1">
    <citation type="submission" date="2018-05" db="EMBL/GenBank/DDBJ databases">
        <title>Draft genome sequence of Stemphylium lycopersici strain CIDEFI 213.</title>
        <authorList>
            <person name="Medina R."/>
            <person name="Franco M.E.E."/>
            <person name="Lucentini C.G."/>
            <person name="Saparrat M.C.N."/>
            <person name="Balatti P.A."/>
        </authorList>
    </citation>
    <scope>NUCLEOTIDE SEQUENCE [LARGE SCALE GENOMIC DNA]</scope>
    <source>
        <strain evidence="2">CIDEFI 213</strain>
    </source>
</reference>
<keyword evidence="2" id="KW-1185">Reference proteome</keyword>
<sequence length="180" mass="20280">MSEDYLSKFAKRKLDLPAKCGLVGFILQILLASWQEEIGRLERGLGTRRDHGSPDLVSIDCTTLSKNINCVNTKLAYIAWACESTARILAFLSRVTDRDQKQATIHHEPEDDIYNITNVLLETHDLLRCWNTELQDKTKYLSKRGQALVQTVYNAIAQRDSANNLSLAGMITNLARSSLL</sequence>
<name>A0A364MUN7_STELY</name>
<protein>
    <submittedName>
        <fullName evidence="1">Uncharacterized protein</fullName>
    </submittedName>
</protein>
<proteinExistence type="predicted"/>
<gene>
    <name evidence="1" type="ORF">DDE83_007974</name>
</gene>
<accession>A0A364MUN7</accession>